<accession>A0ABX2TCC2</accession>
<keyword evidence="12" id="KW-1185">Reference proteome</keyword>
<reference evidence="11 12" key="1">
    <citation type="submission" date="2020-05" db="EMBL/GenBank/DDBJ databases">
        <title>Azospirillum oleiclasticum sp. nov, a nitrogen-fixing and heavy crude oil-emulsifying bacterium isolated from the crude oil of Yumen Oilfield.</title>
        <authorList>
            <person name="Wu D."/>
            <person name="Cai M."/>
            <person name="Zhang X."/>
        </authorList>
    </citation>
    <scope>NUCLEOTIDE SEQUENCE [LARGE SCALE GENOMIC DNA]</scope>
    <source>
        <strain evidence="11 12">ROY-1-1-2</strain>
    </source>
</reference>
<proteinExistence type="inferred from homology"/>
<keyword evidence="4 9" id="KW-0997">Cell inner membrane</keyword>
<feature type="domain" description="Tripartite ATP-independent periplasmic transporters DctQ component" evidence="10">
    <location>
        <begin position="16"/>
        <end position="145"/>
    </location>
</feature>
<comment type="caution">
    <text evidence="11">The sequence shown here is derived from an EMBL/GenBank/DDBJ whole genome shotgun (WGS) entry which is preliminary data.</text>
</comment>
<evidence type="ECO:0000256" key="9">
    <source>
        <dbReference type="RuleBase" id="RU369079"/>
    </source>
</evidence>
<keyword evidence="2 9" id="KW-0813">Transport</keyword>
<keyword evidence="6 9" id="KW-1133">Transmembrane helix</keyword>
<comment type="subunit">
    <text evidence="9">The complex comprises the extracytoplasmic solute receptor protein and the two transmembrane proteins.</text>
</comment>
<name>A0ABX2TCC2_9PROT</name>
<evidence type="ECO:0000313" key="12">
    <source>
        <dbReference type="Proteomes" id="UP000584642"/>
    </source>
</evidence>
<dbReference type="EMBL" id="JABFDB010000009">
    <property type="protein sequence ID" value="NYZ20813.1"/>
    <property type="molecule type" value="Genomic_DNA"/>
</dbReference>
<dbReference type="PANTHER" id="PTHR35011:SF2">
    <property type="entry name" value="2,3-DIKETO-L-GULONATE TRAP TRANSPORTER SMALL PERMEASE PROTEIN YIAM"/>
    <property type="match status" value="1"/>
</dbReference>
<evidence type="ECO:0000256" key="6">
    <source>
        <dbReference type="ARBA" id="ARBA00022989"/>
    </source>
</evidence>
<evidence type="ECO:0000256" key="4">
    <source>
        <dbReference type="ARBA" id="ARBA00022519"/>
    </source>
</evidence>
<sequence length="162" mass="17718">MTKGLEWMLIAMLSLMVLLVFGNVVLRYGFNSGITFSEEVSRFLFVWVTFLGSVLLLRDGGHLGVHILTGRLSPRGRRACRFTSDLLVFLCCALLTKGAWHQTMLSVDNHAPASGLSLAVVYSATLFCGVGMGVILLNSMYRLATGRMTDDELNPGDVEDAL</sequence>
<evidence type="ECO:0000313" key="11">
    <source>
        <dbReference type="EMBL" id="NYZ20813.1"/>
    </source>
</evidence>
<comment type="similarity">
    <text evidence="8 9">Belongs to the TRAP transporter small permease family.</text>
</comment>
<evidence type="ECO:0000256" key="1">
    <source>
        <dbReference type="ARBA" id="ARBA00004429"/>
    </source>
</evidence>
<feature type="transmembrane region" description="Helical" evidence="9">
    <location>
        <begin position="7"/>
        <end position="28"/>
    </location>
</feature>
<keyword evidence="5 9" id="KW-0812">Transmembrane</keyword>
<feature type="transmembrane region" description="Helical" evidence="9">
    <location>
        <begin position="116"/>
        <end position="138"/>
    </location>
</feature>
<evidence type="ECO:0000256" key="2">
    <source>
        <dbReference type="ARBA" id="ARBA00022448"/>
    </source>
</evidence>
<dbReference type="Proteomes" id="UP000584642">
    <property type="component" value="Unassembled WGS sequence"/>
</dbReference>
<evidence type="ECO:0000256" key="3">
    <source>
        <dbReference type="ARBA" id="ARBA00022475"/>
    </source>
</evidence>
<evidence type="ECO:0000256" key="7">
    <source>
        <dbReference type="ARBA" id="ARBA00023136"/>
    </source>
</evidence>
<keyword evidence="7 9" id="KW-0472">Membrane</keyword>
<comment type="caution">
    <text evidence="9">Lacks conserved residue(s) required for the propagation of feature annotation.</text>
</comment>
<evidence type="ECO:0000259" key="10">
    <source>
        <dbReference type="Pfam" id="PF04290"/>
    </source>
</evidence>
<dbReference type="InterPro" id="IPR055348">
    <property type="entry name" value="DctQ"/>
</dbReference>
<evidence type="ECO:0000256" key="8">
    <source>
        <dbReference type="ARBA" id="ARBA00038436"/>
    </source>
</evidence>
<feature type="transmembrane region" description="Helical" evidence="9">
    <location>
        <begin position="40"/>
        <end position="58"/>
    </location>
</feature>
<evidence type="ECO:0000256" key="5">
    <source>
        <dbReference type="ARBA" id="ARBA00022692"/>
    </source>
</evidence>
<dbReference type="PANTHER" id="PTHR35011">
    <property type="entry name" value="2,3-DIKETO-L-GULONATE TRAP TRANSPORTER SMALL PERMEASE PROTEIN YIAM"/>
    <property type="match status" value="1"/>
</dbReference>
<dbReference type="Pfam" id="PF04290">
    <property type="entry name" value="DctQ"/>
    <property type="match status" value="1"/>
</dbReference>
<comment type="function">
    <text evidence="9">Part of the tripartite ATP-independent periplasmic (TRAP) transport system.</text>
</comment>
<dbReference type="InterPro" id="IPR007387">
    <property type="entry name" value="TRAP_DctQ"/>
</dbReference>
<protein>
    <recommendedName>
        <fullName evidence="9">TRAP transporter small permease protein</fullName>
    </recommendedName>
</protein>
<comment type="subcellular location">
    <subcellularLocation>
        <location evidence="1 9">Cell inner membrane</location>
        <topology evidence="1 9">Multi-pass membrane protein</topology>
    </subcellularLocation>
</comment>
<organism evidence="11 12">
    <name type="scientific">Azospirillum oleiclasticum</name>
    <dbReference type="NCBI Taxonomy" id="2735135"/>
    <lineage>
        <taxon>Bacteria</taxon>
        <taxon>Pseudomonadati</taxon>
        <taxon>Pseudomonadota</taxon>
        <taxon>Alphaproteobacteria</taxon>
        <taxon>Rhodospirillales</taxon>
        <taxon>Azospirillaceae</taxon>
        <taxon>Azospirillum</taxon>
    </lineage>
</organism>
<keyword evidence="3" id="KW-1003">Cell membrane</keyword>
<gene>
    <name evidence="11" type="ORF">HND93_13950</name>
</gene>